<dbReference type="GO" id="GO:0000175">
    <property type="term" value="F:3'-5'-RNA exonuclease activity"/>
    <property type="evidence" value="ECO:0007669"/>
    <property type="project" value="TreeGrafter"/>
</dbReference>
<dbReference type="GO" id="GO:0004519">
    <property type="term" value="F:endonuclease activity"/>
    <property type="evidence" value="ECO:0007669"/>
    <property type="project" value="UniProtKB-KW"/>
</dbReference>
<accession>A0A850Q6X8</accession>
<dbReference type="InterPro" id="IPR050410">
    <property type="entry name" value="CCR4/nocturin_mRNA_transcr"/>
</dbReference>
<keyword evidence="2" id="KW-0540">Nuclease</keyword>
<dbReference type="PANTHER" id="PTHR12121:SF36">
    <property type="entry name" value="ENDONUCLEASE_EXONUCLEASE_PHOSPHATASE DOMAIN-CONTAINING PROTEIN"/>
    <property type="match status" value="1"/>
</dbReference>
<sequence length="282" mass="32844">MASHWLHSTRHPIPPQPHRSIRVATYNVHYIKLQEDGRWSVEDWHRRKEPLNTAFRAIAPDIITFQEMESFAAENGDEVNLARDYLAERNPEYEVAAKGDWQHCPMTQPVFYRRDRFDLLEEGSFAFPETYKRMRHTCEVGGYPYFASWVRLREVSSGKTLRVVNMHLDYCNLKNRRRSAELICQNIEPWLAASEHVVLMGDFNSCDGMRPLRVLAKRGLKIPKIPGSTFHFNRGLHLFAAIDHMGFSRNVDLATKPVVVRDQFLGEYPSDHYPVLADLYLT</sequence>
<comment type="caution">
    <text evidence="2">The sequence shown here is derived from an EMBL/GenBank/DDBJ whole genome shotgun (WGS) entry which is preliminary data.</text>
</comment>
<organism evidence="2 3">
    <name type="scientific">Donghicola mangrovi</name>
    <dbReference type="NCBI Taxonomy" id="2729614"/>
    <lineage>
        <taxon>Bacteria</taxon>
        <taxon>Pseudomonadati</taxon>
        <taxon>Pseudomonadota</taxon>
        <taxon>Alphaproteobacteria</taxon>
        <taxon>Rhodobacterales</taxon>
        <taxon>Roseobacteraceae</taxon>
        <taxon>Donghicola</taxon>
    </lineage>
</organism>
<gene>
    <name evidence="2" type="ORF">HJ536_03795</name>
</gene>
<dbReference type="Gene3D" id="3.60.10.10">
    <property type="entry name" value="Endonuclease/exonuclease/phosphatase"/>
    <property type="match status" value="1"/>
</dbReference>
<name>A0A850Q6X8_9RHOB</name>
<dbReference type="InterPro" id="IPR005135">
    <property type="entry name" value="Endo/exonuclease/phosphatase"/>
</dbReference>
<dbReference type="Pfam" id="PF03372">
    <property type="entry name" value="Exo_endo_phos"/>
    <property type="match status" value="1"/>
</dbReference>
<dbReference type="RefSeq" id="WP_177156710.1">
    <property type="nucleotide sequence ID" value="NZ_JABCJE010000001.1"/>
</dbReference>
<evidence type="ECO:0000313" key="2">
    <source>
        <dbReference type="EMBL" id="NVO22470.1"/>
    </source>
</evidence>
<dbReference type="EMBL" id="JABCJE010000001">
    <property type="protein sequence ID" value="NVO22470.1"/>
    <property type="molecule type" value="Genomic_DNA"/>
</dbReference>
<evidence type="ECO:0000259" key="1">
    <source>
        <dbReference type="Pfam" id="PF03372"/>
    </source>
</evidence>
<keyword evidence="2" id="KW-0255">Endonuclease</keyword>
<keyword evidence="2" id="KW-0378">Hydrolase</keyword>
<dbReference type="PANTHER" id="PTHR12121">
    <property type="entry name" value="CARBON CATABOLITE REPRESSOR PROTEIN 4"/>
    <property type="match status" value="1"/>
</dbReference>
<protein>
    <submittedName>
        <fullName evidence="2">Endonuclease</fullName>
    </submittedName>
</protein>
<evidence type="ECO:0000313" key="3">
    <source>
        <dbReference type="Proteomes" id="UP000592216"/>
    </source>
</evidence>
<dbReference type="SUPFAM" id="SSF56219">
    <property type="entry name" value="DNase I-like"/>
    <property type="match status" value="1"/>
</dbReference>
<dbReference type="AlphaFoldDB" id="A0A850Q6X8"/>
<feature type="domain" description="Endonuclease/exonuclease/phosphatase" evidence="1">
    <location>
        <begin position="25"/>
        <end position="272"/>
    </location>
</feature>
<dbReference type="InterPro" id="IPR036691">
    <property type="entry name" value="Endo/exonu/phosph_ase_sf"/>
</dbReference>
<reference evidence="2 3" key="1">
    <citation type="submission" date="2020-04" db="EMBL/GenBank/DDBJ databases">
        <title>Donghicola sp., a member of the Rhodobacteraceae family isolated from mangrove forest in Thailand.</title>
        <authorList>
            <person name="Charoenyingcharoen P."/>
            <person name="Yukphan P."/>
        </authorList>
    </citation>
    <scope>NUCLEOTIDE SEQUENCE [LARGE SCALE GENOMIC DNA]</scope>
    <source>
        <strain evidence="2 3">B5-SW-15</strain>
    </source>
</reference>
<proteinExistence type="predicted"/>
<dbReference type="Proteomes" id="UP000592216">
    <property type="component" value="Unassembled WGS sequence"/>
</dbReference>